<sequence length="294" mass="34477">MKNTIKTFKEINEFFETTGFEKRTDIPDFFIFKFDELPRDKSLKMSPYQKDFYQISLILDAKDTSVNINEQTNETLENTLYFLSPSHIFSWQRSIKTTGFNVYFKAEFLNFYSGDFKTEFSLFDLAQKNFLKLSNNETKELIYDFEKLYNEFYTPNSYRIQIIQSFLLSILFKCKSIEEANNNTSKKLSKKEELVFKFQNLVGNSYIKHKKVADYADALNVSANSLNQTVKSITGKTAKEIISVKIIQEAKRQLKYTTDDIAEIAYSMGFDEPTHFVRFFKKSTGTTPNEYRKA</sequence>
<organism evidence="5 6">
    <name type="scientific">Flammeovirga agarivorans</name>
    <dbReference type="NCBI Taxonomy" id="2726742"/>
    <lineage>
        <taxon>Bacteria</taxon>
        <taxon>Pseudomonadati</taxon>
        <taxon>Bacteroidota</taxon>
        <taxon>Cytophagia</taxon>
        <taxon>Cytophagales</taxon>
        <taxon>Flammeovirgaceae</taxon>
        <taxon>Flammeovirga</taxon>
    </lineage>
</organism>
<dbReference type="AlphaFoldDB" id="A0A7X8SJL8"/>
<evidence type="ECO:0000259" key="4">
    <source>
        <dbReference type="PROSITE" id="PS01124"/>
    </source>
</evidence>
<keyword evidence="2" id="KW-0238">DNA-binding</keyword>
<name>A0A7X8SJL8_9BACT</name>
<keyword evidence="6" id="KW-1185">Reference proteome</keyword>
<dbReference type="InterPro" id="IPR018060">
    <property type="entry name" value="HTH_AraC"/>
</dbReference>
<dbReference type="GO" id="GO:0043565">
    <property type="term" value="F:sequence-specific DNA binding"/>
    <property type="evidence" value="ECO:0007669"/>
    <property type="project" value="InterPro"/>
</dbReference>
<proteinExistence type="predicted"/>
<evidence type="ECO:0000256" key="1">
    <source>
        <dbReference type="ARBA" id="ARBA00023015"/>
    </source>
</evidence>
<accession>A0A7X8SJL8</accession>
<dbReference type="InterPro" id="IPR009057">
    <property type="entry name" value="Homeodomain-like_sf"/>
</dbReference>
<evidence type="ECO:0000313" key="5">
    <source>
        <dbReference type="EMBL" id="NLR91416.1"/>
    </source>
</evidence>
<dbReference type="RefSeq" id="WP_168882139.1">
    <property type="nucleotide sequence ID" value="NZ_JABAIL010000003.1"/>
</dbReference>
<feature type="domain" description="HTH araC/xylS-type" evidence="4">
    <location>
        <begin position="196"/>
        <end position="294"/>
    </location>
</feature>
<keyword evidence="1" id="KW-0805">Transcription regulation</keyword>
<dbReference type="PRINTS" id="PR00032">
    <property type="entry name" value="HTHARAC"/>
</dbReference>
<protein>
    <submittedName>
        <fullName evidence="5">Helix-turn-helix domain-containing protein</fullName>
    </submittedName>
</protein>
<gene>
    <name evidence="5" type="ORF">HGP29_09380</name>
</gene>
<dbReference type="PANTHER" id="PTHR43280:SF32">
    <property type="entry name" value="TRANSCRIPTIONAL REGULATORY PROTEIN"/>
    <property type="match status" value="1"/>
</dbReference>
<evidence type="ECO:0000256" key="2">
    <source>
        <dbReference type="ARBA" id="ARBA00023125"/>
    </source>
</evidence>
<comment type="caution">
    <text evidence="5">The sequence shown here is derived from an EMBL/GenBank/DDBJ whole genome shotgun (WGS) entry which is preliminary data.</text>
</comment>
<keyword evidence="3" id="KW-0804">Transcription</keyword>
<dbReference type="Pfam" id="PF12833">
    <property type="entry name" value="HTH_18"/>
    <property type="match status" value="1"/>
</dbReference>
<dbReference type="PROSITE" id="PS01124">
    <property type="entry name" value="HTH_ARAC_FAMILY_2"/>
    <property type="match status" value="1"/>
</dbReference>
<dbReference type="PANTHER" id="PTHR43280">
    <property type="entry name" value="ARAC-FAMILY TRANSCRIPTIONAL REGULATOR"/>
    <property type="match status" value="1"/>
</dbReference>
<dbReference type="SUPFAM" id="SSF46689">
    <property type="entry name" value="Homeodomain-like"/>
    <property type="match status" value="1"/>
</dbReference>
<dbReference type="EMBL" id="JABAIL010000003">
    <property type="protein sequence ID" value="NLR91416.1"/>
    <property type="molecule type" value="Genomic_DNA"/>
</dbReference>
<evidence type="ECO:0000256" key="3">
    <source>
        <dbReference type="ARBA" id="ARBA00023163"/>
    </source>
</evidence>
<dbReference type="SMART" id="SM00342">
    <property type="entry name" value="HTH_ARAC"/>
    <property type="match status" value="1"/>
</dbReference>
<reference evidence="5 6" key="1">
    <citation type="submission" date="2020-04" db="EMBL/GenBank/DDBJ databases">
        <title>Flammeovirga sp. SR4, a novel species isolated from seawater.</title>
        <authorList>
            <person name="Wang X."/>
        </authorList>
    </citation>
    <scope>NUCLEOTIDE SEQUENCE [LARGE SCALE GENOMIC DNA]</scope>
    <source>
        <strain evidence="5 6">SR4</strain>
    </source>
</reference>
<dbReference type="Gene3D" id="1.10.10.60">
    <property type="entry name" value="Homeodomain-like"/>
    <property type="match status" value="1"/>
</dbReference>
<dbReference type="GO" id="GO:0003700">
    <property type="term" value="F:DNA-binding transcription factor activity"/>
    <property type="evidence" value="ECO:0007669"/>
    <property type="project" value="InterPro"/>
</dbReference>
<dbReference type="InterPro" id="IPR020449">
    <property type="entry name" value="Tscrpt_reg_AraC-type_HTH"/>
</dbReference>
<dbReference type="Proteomes" id="UP000585050">
    <property type="component" value="Unassembled WGS sequence"/>
</dbReference>
<evidence type="ECO:0000313" key="6">
    <source>
        <dbReference type="Proteomes" id="UP000585050"/>
    </source>
</evidence>